<feature type="domain" description="F-box" evidence="1">
    <location>
        <begin position="27"/>
        <end position="63"/>
    </location>
</feature>
<dbReference type="InterPro" id="IPR053781">
    <property type="entry name" value="F-box_AtFBL13-like"/>
</dbReference>
<dbReference type="AlphaFoldDB" id="A0ABC8XTT4"/>
<reference evidence="2 3" key="2">
    <citation type="submission" date="2024-10" db="EMBL/GenBank/DDBJ databases">
        <authorList>
            <person name="Ryan C."/>
        </authorList>
    </citation>
    <scope>NUCLEOTIDE SEQUENCE [LARGE SCALE GENOMIC DNA]</scope>
</reference>
<sequence length="409" mass="46307">MADTIDRAGMAPGPPRRVRGEDCRINALPDGVLLRAISFLGARQAVQTCVLSRRWRHLWRSVDRINATRHEFDGMADSEEKRDVLFKKFTNRFLMLRNPVPLDEFQLSYYMPDQEVSVDPDADSEDANLWIRHALQSNARSVEVKILADRLHLDPAMFASKCFLTSLQLSCVILFHGFFRNLQTGCASLEHLLLSNCAIDDVEISSQTLKVLTIDDSFNFTSDEQPCIYIPSLSYLGFSASAARLPLLKDMGSLVTASVSVDSGDTVADICRFLRSLSGVTNLEFNYSGKKLKMEKNSKWCPKFNNLTALTLGEWRLSEDYYSLKVFLQNCPNLVKLTLKPEKCYYTSEINIAELQEGSFTYRHLEMLEIVCSEGGPNPNVLEKLLVEGGITFGQVRFRRQKPKLAVEY</sequence>
<dbReference type="EMBL" id="OZ075125">
    <property type="protein sequence ID" value="CAL4932596.1"/>
    <property type="molecule type" value="Genomic_DNA"/>
</dbReference>
<dbReference type="InterPro" id="IPR032675">
    <property type="entry name" value="LRR_dom_sf"/>
</dbReference>
<protein>
    <recommendedName>
        <fullName evidence="1">F-box domain-containing protein</fullName>
    </recommendedName>
</protein>
<keyword evidence="3" id="KW-1185">Reference proteome</keyword>
<dbReference type="Gene3D" id="1.20.1280.50">
    <property type="match status" value="1"/>
</dbReference>
<dbReference type="InterPro" id="IPR036047">
    <property type="entry name" value="F-box-like_dom_sf"/>
</dbReference>
<evidence type="ECO:0000259" key="1">
    <source>
        <dbReference type="Pfam" id="PF00646"/>
    </source>
</evidence>
<name>A0ABC8XTT4_9POAL</name>
<evidence type="ECO:0000313" key="2">
    <source>
        <dbReference type="EMBL" id="CAL4932596.1"/>
    </source>
</evidence>
<dbReference type="SUPFAM" id="SSF81383">
    <property type="entry name" value="F-box domain"/>
    <property type="match status" value="1"/>
</dbReference>
<accession>A0ABC8XTT4</accession>
<organism evidence="2 3">
    <name type="scientific">Urochloa decumbens</name>
    <dbReference type="NCBI Taxonomy" id="240449"/>
    <lineage>
        <taxon>Eukaryota</taxon>
        <taxon>Viridiplantae</taxon>
        <taxon>Streptophyta</taxon>
        <taxon>Embryophyta</taxon>
        <taxon>Tracheophyta</taxon>
        <taxon>Spermatophyta</taxon>
        <taxon>Magnoliopsida</taxon>
        <taxon>Liliopsida</taxon>
        <taxon>Poales</taxon>
        <taxon>Poaceae</taxon>
        <taxon>PACMAD clade</taxon>
        <taxon>Panicoideae</taxon>
        <taxon>Panicodae</taxon>
        <taxon>Paniceae</taxon>
        <taxon>Melinidinae</taxon>
        <taxon>Urochloa</taxon>
    </lineage>
</organism>
<gene>
    <name evidence="2" type="ORF">URODEC1_LOCUS27728</name>
</gene>
<dbReference type="Pfam" id="PF00646">
    <property type="entry name" value="F-box"/>
    <property type="match status" value="1"/>
</dbReference>
<dbReference type="CDD" id="cd22160">
    <property type="entry name" value="F-box_AtFBL13-like"/>
    <property type="match status" value="1"/>
</dbReference>
<dbReference type="Gene3D" id="3.80.10.10">
    <property type="entry name" value="Ribonuclease Inhibitor"/>
    <property type="match status" value="1"/>
</dbReference>
<dbReference type="InterPro" id="IPR001810">
    <property type="entry name" value="F-box_dom"/>
</dbReference>
<dbReference type="InterPro" id="IPR053197">
    <property type="entry name" value="F-box_SCFL_complex_component"/>
</dbReference>
<proteinExistence type="predicted"/>
<dbReference type="PANTHER" id="PTHR34223">
    <property type="entry name" value="OS11G0201299 PROTEIN"/>
    <property type="match status" value="1"/>
</dbReference>
<evidence type="ECO:0000313" key="3">
    <source>
        <dbReference type="Proteomes" id="UP001497457"/>
    </source>
</evidence>
<dbReference type="SUPFAM" id="SSF52058">
    <property type="entry name" value="L domain-like"/>
    <property type="match status" value="1"/>
</dbReference>
<dbReference type="Proteomes" id="UP001497457">
    <property type="component" value="Chromosome 15b"/>
</dbReference>
<dbReference type="PANTHER" id="PTHR34223:SF26">
    <property type="entry name" value="OS02G0188900 PROTEIN"/>
    <property type="match status" value="1"/>
</dbReference>
<reference evidence="3" key="1">
    <citation type="submission" date="2024-06" db="EMBL/GenBank/DDBJ databases">
        <authorList>
            <person name="Ryan C."/>
        </authorList>
    </citation>
    <scope>NUCLEOTIDE SEQUENCE [LARGE SCALE GENOMIC DNA]</scope>
</reference>